<feature type="signal peptide" evidence="1">
    <location>
        <begin position="1"/>
        <end position="17"/>
    </location>
</feature>
<keyword evidence="4" id="KW-1185">Reference proteome</keyword>
<dbReference type="PANTHER" id="PTHR23208:SF36">
    <property type="entry name" value="LYSOZYME-RELATED"/>
    <property type="match status" value="1"/>
</dbReference>
<dbReference type="WBParaSite" id="BXY_0522700.1">
    <property type="protein sequence ID" value="BXY_0522700.1"/>
    <property type="gene ID" value="BXY_0522700"/>
</dbReference>
<name>A0A1I7RWW4_BURXY</name>
<dbReference type="EMBL" id="CAJFDI010000005">
    <property type="protein sequence ID" value="CAD5230244.1"/>
    <property type="molecule type" value="Genomic_DNA"/>
</dbReference>
<organism evidence="3 5">
    <name type="scientific">Bursaphelenchus xylophilus</name>
    <name type="common">Pinewood nematode worm</name>
    <name type="synonym">Aphelenchoides xylophilus</name>
    <dbReference type="NCBI Taxonomy" id="6326"/>
    <lineage>
        <taxon>Eukaryota</taxon>
        <taxon>Metazoa</taxon>
        <taxon>Ecdysozoa</taxon>
        <taxon>Nematoda</taxon>
        <taxon>Chromadorea</taxon>
        <taxon>Rhabditida</taxon>
        <taxon>Tylenchina</taxon>
        <taxon>Tylenchomorpha</taxon>
        <taxon>Aphelenchoidea</taxon>
        <taxon>Aphelenchoididae</taxon>
        <taxon>Bursaphelenchus</taxon>
    </lineage>
</organism>
<dbReference type="GO" id="GO:0045087">
    <property type="term" value="P:innate immune response"/>
    <property type="evidence" value="ECO:0007669"/>
    <property type="project" value="TreeGrafter"/>
</dbReference>
<dbReference type="SUPFAM" id="SSF51445">
    <property type="entry name" value="(Trans)glycosidases"/>
    <property type="match status" value="1"/>
</dbReference>
<evidence type="ECO:0000256" key="1">
    <source>
        <dbReference type="SAM" id="SignalP"/>
    </source>
</evidence>
<reference evidence="2" key="2">
    <citation type="submission" date="2020-09" db="EMBL/GenBank/DDBJ databases">
        <authorList>
            <person name="Kikuchi T."/>
        </authorList>
    </citation>
    <scope>NUCLEOTIDE SEQUENCE</scope>
    <source>
        <strain evidence="2">Ka4C1</strain>
    </source>
</reference>
<dbReference type="InterPro" id="IPR051595">
    <property type="entry name" value="GH25_Enzymes"/>
</dbReference>
<sequence length="258" mass="27823">MRIVISLAVLLATAVHAIPLNATFGAAPAAFGVDSASLLSDTQAGCLARSRFTAGFFRLSNVGVADGIGVRNAYTANNAGLKFEMYVTPTLALSAATQVETAFVYAQKSNIRLNRVWLQVTNPLDWNKDRPSNVRFINDFVTAAIRFNAKVGFYTNWYDYEQITGNSRAISKADLWHWHVLGAGPAGQSSKDFSDFRTFGPFSDWPVVKQYGIAVAPCDYRANVNVFAAGGGATSDANSSLPIGQGALIIKELRSVEN</sequence>
<dbReference type="Proteomes" id="UP000659654">
    <property type="component" value="Unassembled WGS sequence"/>
</dbReference>
<dbReference type="Gene3D" id="3.20.20.80">
    <property type="entry name" value="Glycosidases"/>
    <property type="match status" value="1"/>
</dbReference>
<keyword evidence="1" id="KW-0732">Signal</keyword>
<dbReference type="Proteomes" id="UP000582659">
    <property type="component" value="Unassembled WGS sequence"/>
</dbReference>
<dbReference type="AlphaFoldDB" id="A0A1I7RWW4"/>
<proteinExistence type="predicted"/>
<reference evidence="5" key="1">
    <citation type="submission" date="2016-11" db="UniProtKB">
        <authorList>
            <consortium name="WormBaseParasite"/>
        </authorList>
    </citation>
    <scope>IDENTIFICATION</scope>
</reference>
<dbReference type="EMBL" id="CAJFCV020000005">
    <property type="protein sequence ID" value="CAG9121161.1"/>
    <property type="molecule type" value="Genomic_DNA"/>
</dbReference>
<evidence type="ECO:0000313" key="5">
    <source>
        <dbReference type="WBParaSite" id="BXY_0522700.1"/>
    </source>
</evidence>
<evidence type="ECO:0000313" key="4">
    <source>
        <dbReference type="Proteomes" id="UP000659654"/>
    </source>
</evidence>
<dbReference type="OrthoDB" id="25039at2759"/>
<dbReference type="PANTHER" id="PTHR23208">
    <property type="entry name" value="LYSOZYME PROTEIN"/>
    <property type="match status" value="1"/>
</dbReference>
<evidence type="ECO:0000313" key="2">
    <source>
        <dbReference type="EMBL" id="CAD5230244.1"/>
    </source>
</evidence>
<dbReference type="SMR" id="A0A1I7RWW4"/>
<dbReference type="InterPro" id="IPR017853">
    <property type="entry name" value="GH"/>
</dbReference>
<dbReference type="Proteomes" id="UP000095284">
    <property type="component" value="Unplaced"/>
</dbReference>
<dbReference type="eggNOG" id="ENOG502S5RB">
    <property type="taxonomic scope" value="Eukaryota"/>
</dbReference>
<gene>
    <name evidence="2" type="ORF">BXYJ_LOCUS10890</name>
</gene>
<evidence type="ECO:0000313" key="3">
    <source>
        <dbReference type="Proteomes" id="UP000095284"/>
    </source>
</evidence>
<accession>A0A1I7RWW4</accession>
<protein>
    <submittedName>
        <fullName evidence="2">(pine wood nematode) hypothetical protein</fullName>
    </submittedName>
</protein>
<feature type="chain" id="PRO_5035359523" evidence="1">
    <location>
        <begin position="18"/>
        <end position="258"/>
    </location>
</feature>
<dbReference type="GO" id="GO:0007165">
    <property type="term" value="P:signal transduction"/>
    <property type="evidence" value="ECO:0007669"/>
    <property type="project" value="TreeGrafter"/>
</dbReference>